<sequence length="462" mass="52738">MKQKPFLKRKVAKSKFLLRYHSDYHWKVNGVLQQLRKLGSCLESMLLTFVVLVWRKMTLDQSQELKPLVITKSLVAKDEDVDLGSGMSRVSIFFGTQTEPLKVRLFFKKPVKRLKSMDKNGIVLMQRYKSGRLLGQGTFAKVYHARNLKTGENVAIKVIDKKKIAKVGLIDQTKREISVMRLVHHPNVVFLHEVMAAKQRSISRSVYHRDLKPENLLLDENSDLKISDFGLSALRESKKQDGLLHTTCGTPAYVAPEVISKKGYDGAKADVWSCGVVLYVLILDPNPNSRIKIDKIMENSWFQKGFKKIEEPKSPDSMIESLMSDVHAAFAVQPMCYTAFDLISSLAQGFDLSGLFEKEERSGSMFTTKKEAKEIVSKFEEIATSSERFDLKKINVGVIKMEDRREGRKGQVAIEVEIFEVTKSFNMVEFKKSGGDTMEYKQFCDRELKPSSKDIVWKWQGN</sequence>
<accession>A0ABQ7YLX0</accession>
<dbReference type="InterPro" id="IPR018451">
    <property type="entry name" value="NAF/FISL_domain"/>
</dbReference>
<dbReference type="Gene3D" id="3.30.310.80">
    <property type="entry name" value="Kinase associated domain 1, KA1"/>
    <property type="match status" value="1"/>
</dbReference>
<evidence type="ECO:0000256" key="11">
    <source>
        <dbReference type="PROSITE-ProRule" id="PRU10141"/>
    </source>
</evidence>
<dbReference type="Pfam" id="PF00069">
    <property type="entry name" value="Pkinase"/>
    <property type="match status" value="2"/>
</dbReference>
<dbReference type="CDD" id="cd12195">
    <property type="entry name" value="CIPK_C"/>
    <property type="match status" value="1"/>
</dbReference>
<gene>
    <name evidence="15" type="ORF">HID58_076236</name>
</gene>
<dbReference type="PROSITE" id="PS50816">
    <property type="entry name" value="NAF"/>
    <property type="match status" value="1"/>
</dbReference>
<dbReference type="InterPro" id="IPR011009">
    <property type="entry name" value="Kinase-like_dom_sf"/>
</dbReference>
<dbReference type="InterPro" id="IPR004041">
    <property type="entry name" value="NAF_dom"/>
</dbReference>
<evidence type="ECO:0000256" key="4">
    <source>
        <dbReference type="ARBA" id="ARBA00022527"/>
    </source>
</evidence>
<dbReference type="InterPro" id="IPR008271">
    <property type="entry name" value="Ser/Thr_kinase_AS"/>
</dbReference>
<reference evidence="15 16" key="1">
    <citation type="submission" date="2021-05" db="EMBL/GenBank/DDBJ databases">
        <title>Genome Assembly of Synthetic Allotetraploid Brassica napus Reveals Homoeologous Exchanges between Subgenomes.</title>
        <authorList>
            <person name="Davis J.T."/>
        </authorList>
    </citation>
    <scope>NUCLEOTIDE SEQUENCE [LARGE SCALE GENOMIC DNA]</scope>
    <source>
        <strain evidence="16">cv. Da-Ae</strain>
        <tissue evidence="15">Seedling</tissue>
    </source>
</reference>
<keyword evidence="4 12" id="KW-0723">Serine/threonine-protein kinase</keyword>
<dbReference type="PROSITE" id="PS00107">
    <property type="entry name" value="PROTEIN_KINASE_ATP"/>
    <property type="match status" value="1"/>
</dbReference>
<evidence type="ECO:0000313" key="16">
    <source>
        <dbReference type="Proteomes" id="UP000824890"/>
    </source>
</evidence>
<keyword evidence="5" id="KW-0808">Transferase</keyword>
<dbReference type="PANTHER" id="PTHR43895:SF3">
    <property type="entry name" value="CBL-INTERACTING SERINE_THREONINE-PROTEIN KINASE 20"/>
    <property type="match status" value="1"/>
</dbReference>
<keyword evidence="16" id="KW-1185">Reference proteome</keyword>
<dbReference type="Gene3D" id="1.10.510.10">
    <property type="entry name" value="Transferase(Phosphotransferase) domain 1"/>
    <property type="match status" value="1"/>
</dbReference>
<dbReference type="EMBL" id="JAGKQM010000017">
    <property type="protein sequence ID" value="KAH0869214.1"/>
    <property type="molecule type" value="Genomic_DNA"/>
</dbReference>
<dbReference type="SUPFAM" id="SSF56112">
    <property type="entry name" value="Protein kinase-like (PK-like)"/>
    <property type="match status" value="1"/>
</dbReference>
<dbReference type="PROSITE" id="PS50011">
    <property type="entry name" value="PROTEIN_KINASE_DOM"/>
    <property type="match status" value="1"/>
</dbReference>
<comment type="cofactor">
    <cofactor evidence="1">
        <name>Mn(2+)</name>
        <dbReference type="ChEBI" id="CHEBI:29035"/>
    </cofactor>
</comment>
<evidence type="ECO:0000256" key="12">
    <source>
        <dbReference type="RuleBase" id="RU000304"/>
    </source>
</evidence>
<protein>
    <recommendedName>
        <fullName evidence="3">non-specific serine/threonine protein kinase</fullName>
        <ecNumber evidence="3">2.7.11.1</ecNumber>
    </recommendedName>
</protein>
<name>A0ABQ7YLX0_BRANA</name>
<evidence type="ECO:0000259" key="13">
    <source>
        <dbReference type="PROSITE" id="PS50011"/>
    </source>
</evidence>
<organism evidence="15 16">
    <name type="scientific">Brassica napus</name>
    <name type="common">Rape</name>
    <dbReference type="NCBI Taxonomy" id="3708"/>
    <lineage>
        <taxon>Eukaryota</taxon>
        <taxon>Viridiplantae</taxon>
        <taxon>Streptophyta</taxon>
        <taxon>Embryophyta</taxon>
        <taxon>Tracheophyta</taxon>
        <taxon>Spermatophyta</taxon>
        <taxon>Magnoliopsida</taxon>
        <taxon>eudicotyledons</taxon>
        <taxon>Gunneridae</taxon>
        <taxon>Pentapetalae</taxon>
        <taxon>rosids</taxon>
        <taxon>malvids</taxon>
        <taxon>Brassicales</taxon>
        <taxon>Brassicaceae</taxon>
        <taxon>Brassiceae</taxon>
        <taxon>Brassica</taxon>
    </lineage>
</organism>
<dbReference type="EC" id="2.7.11.1" evidence="3"/>
<evidence type="ECO:0000256" key="5">
    <source>
        <dbReference type="ARBA" id="ARBA00022679"/>
    </source>
</evidence>
<proteinExistence type="inferred from homology"/>
<feature type="binding site" evidence="11">
    <location>
        <position position="157"/>
    </location>
    <ligand>
        <name>ATP</name>
        <dbReference type="ChEBI" id="CHEBI:30616"/>
    </ligand>
</feature>
<dbReference type="InterPro" id="IPR000719">
    <property type="entry name" value="Prot_kinase_dom"/>
</dbReference>
<evidence type="ECO:0000256" key="8">
    <source>
        <dbReference type="ARBA" id="ARBA00022840"/>
    </source>
</evidence>
<keyword evidence="8 11" id="KW-0067">ATP-binding</keyword>
<dbReference type="SMART" id="SM00220">
    <property type="entry name" value="S_TKc"/>
    <property type="match status" value="1"/>
</dbReference>
<dbReference type="Proteomes" id="UP000824890">
    <property type="component" value="Unassembled WGS sequence"/>
</dbReference>
<comment type="similarity">
    <text evidence="2">Belongs to the protein kinase superfamily. CAMK Ser/Thr protein kinase family. SNF1 subfamily.</text>
</comment>
<evidence type="ECO:0000256" key="6">
    <source>
        <dbReference type="ARBA" id="ARBA00022741"/>
    </source>
</evidence>
<evidence type="ECO:0000256" key="2">
    <source>
        <dbReference type="ARBA" id="ARBA00006234"/>
    </source>
</evidence>
<feature type="domain" description="NAF" evidence="14">
    <location>
        <begin position="332"/>
        <end position="357"/>
    </location>
</feature>
<comment type="catalytic activity">
    <reaction evidence="10">
        <text>L-seryl-[protein] + ATP = O-phospho-L-seryl-[protein] + ADP + H(+)</text>
        <dbReference type="Rhea" id="RHEA:17989"/>
        <dbReference type="Rhea" id="RHEA-COMP:9863"/>
        <dbReference type="Rhea" id="RHEA-COMP:11604"/>
        <dbReference type="ChEBI" id="CHEBI:15378"/>
        <dbReference type="ChEBI" id="CHEBI:29999"/>
        <dbReference type="ChEBI" id="CHEBI:30616"/>
        <dbReference type="ChEBI" id="CHEBI:83421"/>
        <dbReference type="ChEBI" id="CHEBI:456216"/>
        <dbReference type="EC" id="2.7.11.1"/>
    </reaction>
</comment>
<evidence type="ECO:0000256" key="1">
    <source>
        <dbReference type="ARBA" id="ARBA00001936"/>
    </source>
</evidence>
<comment type="catalytic activity">
    <reaction evidence="9">
        <text>L-threonyl-[protein] + ATP = O-phospho-L-threonyl-[protein] + ADP + H(+)</text>
        <dbReference type="Rhea" id="RHEA:46608"/>
        <dbReference type="Rhea" id="RHEA-COMP:11060"/>
        <dbReference type="Rhea" id="RHEA-COMP:11605"/>
        <dbReference type="ChEBI" id="CHEBI:15378"/>
        <dbReference type="ChEBI" id="CHEBI:30013"/>
        <dbReference type="ChEBI" id="CHEBI:30616"/>
        <dbReference type="ChEBI" id="CHEBI:61977"/>
        <dbReference type="ChEBI" id="CHEBI:456216"/>
        <dbReference type="EC" id="2.7.11.1"/>
    </reaction>
</comment>
<evidence type="ECO:0000256" key="3">
    <source>
        <dbReference type="ARBA" id="ARBA00012513"/>
    </source>
</evidence>
<evidence type="ECO:0000256" key="10">
    <source>
        <dbReference type="ARBA" id="ARBA00048679"/>
    </source>
</evidence>
<evidence type="ECO:0000256" key="7">
    <source>
        <dbReference type="ARBA" id="ARBA00022777"/>
    </source>
</evidence>
<dbReference type="PANTHER" id="PTHR43895">
    <property type="entry name" value="CALCIUM/CALMODULIN-DEPENDENT PROTEIN KINASE KINASE-RELATED"/>
    <property type="match status" value="1"/>
</dbReference>
<evidence type="ECO:0000256" key="9">
    <source>
        <dbReference type="ARBA" id="ARBA00047899"/>
    </source>
</evidence>
<dbReference type="Gene3D" id="3.30.200.20">
    <property type="entry name" value="Phosphorylase Kinase, domain 1"/>
    <property type="match status" value="1"/>
</dbReference>
<comment type="caution">
    <text evidence="15">The sequence shown here is derived from an EMBL/GenBank/DDBJ whole genome shotgun (WGS) entry which is preliminary data.</text>
</comment>
<dbReference type="Pfam" id="PF03822">
    <property type="entry name" value="NAF"/>
    <property type="match status" value="1"/>
</dbReference>
<keyword evidence="7" id="KW-0418">Kinase</keyword>
<dbReference type="InterPro" id="IPR017441">
    <property type="entry name" value="Protein_kinase_ATP_BS"/>
</dbReference>
<keyword evidence="6 11" id="KW-0547">Nucleotide-binding</keyword>
<evidence type="ECO:0000259" key="14">
    <source>
        <dbReference type="PROSITE" id="PS50816"/>
    </source>
</evidence>
<evidence type="ECO:0000313" key="15">
    <source>
        <dbReference type="EMBL" id="KAH0869214.1"/>
    </source>
</evidence>
<feature type="domain" description="Protein kinase" evidence="13">
    <location>
        <begin position="128"/>
        <end position="398"/>
    </location>
</feature>
<dbReference type="PROSITE" id="PS00108">
    <property type="entry name" value="PROTEIN_KINASE_ST"/>
    <property type="match status" value="1"/>
</dbReference>